<name>A0AAE0DPQ0_9LECA</name>
<dbReference type="InterPro" id="IPR021858">
    <property type="entry name" value="Fun_TF"/>
</dbReference>
<comment type="caution">
    <text evidence="4">The sequence shown here is derived from an EMBL/GenBank/DDBJ whole genome shotgun (WGS) entry which is preliminary data.</text>
</comment>
<feature type="region of interest" description="Disordered" evidence="3">
    <location>
        <begin position="51"/>
        <end position="71"/>
    </location>
</feature>
<dbReference type="GO" id="GO:0003700">
    <property type="term" value="F:DNA-binding transcription factor activity"/>
    <property type="evidence" value="ECO:0007669"/>
    <property type="project" value="TreeGrafter"/>
</dbReference>
<dbReference type="GO" id="GO:0005634">
    <property type="term" value="C:nucleus"/>
    <property type="evidence" value="ECO:0007669"/>
    <property type="project" value="UniProtKB-SubCell"/>
</dbReference>
<protein>
    <recommendedName>
        <fullName evidence="6">Transcription factor domain-containing protein</fullName>
    </recommendedName>
</protein>
<comment type="subcellular location">
    <subcellularLocation>
        <location evidence="1">Nucleus</location>
    </subcellularLocation>
</comment>
<dbReference type="EMBL" id="JASNWA010000003">
    <property type="protein sequence ID" value="KAK3178571.1"/>
    <property type="molecule type" value="Genomic_DNA"/>
</dbReference>
<sequence length="555" mass="61715">MDVQCFTPDKSIHNPDQDDHSDVDAALVDTWVCASSIMDAVGYIEDELDQDAEVGGPPHAREPTPPAAPFRGLEKASYRTGIMALPSRTSLIGAPPEMGRIQEVGHSDSSEHCGCTSSNCPNASRADAVIYGFGTDFCDQDLRLKNCVGYPFTMMLPGAEADYSNIFKSQTPYQIPKDLMPLPDILQNDPINMLYFHHFLHYTAGLLVAHDCPANPFTTILPQMAISDNNLMNTLLAYSAFHRPALLGHFAPEKRIHLYVQEAISNLRISIASPVSQNRVAKLAVITMLASMGQMFVSPADSSMLSSPPWQSHLIAAKGLIKLNWSEISSSSAEALSFLREWFFYLELFRKSPGLDTDSPLIFDEYGRTSWRSPYPIPSDPYDFHIECLWGTTLRCLLRLTKIAELVKETNNERSDFFGSSSLGLAPPTKIRDEAMVLKAELELGAGHLVPRCHCTKPARNGWGPREMRAVNRLYHLAGLIHLNRRVLGRPSSHPDVQSNVTQILETLKTAYSREDKVQFALLFPIITAGCEAQRPEDKQLVLERCKSIELLDIS</sequence>
<feature type="compositionally biased region" description="Basic and acidic residues" evidence="3">
    <location>
        <begin position="10"/>
        <end position="21"/>
    </location>
</feature>
<dbReference type="PANTHER" id="PTHR37534">
    <property type="entry name" value="TRANSCRIPTIONAL ACTIVATOR PROTEIN UGA3"/>
    <property type="match status" value="1"/>
</dbReference>
<dbReference type="GO" id="GO:0000976">
    <property type="term" value="F:transcription cis-regulatory region binding"/>
    <property type="evidence" value="ECO:0007669"/>
    <property type="project" value="TreeGrafter"/>
</dbReference>
<evidence type="ECO:0000256" key="3">
    <source>
        <dbReference type="SAM" id="MobiDB-lite"/>
    </source>
</evidence>
<accession>A0AAE0DPQ0</accession>
<dbReference type="PANTHER" id="PTHR37534:SF43">
    <property type="entry name" value="FINGER DOMAIN PROTEIN, PUTATIVE (AFU_ORTHOLOGUE AFUA_1G01850)-RELATED"/>
    <property type="match status" value="1"/>
</dbReference>
<keyword evidence="2" id="KW-0539">Nucleus</keyword>
<evidence type="ECO:0000313" key="4">
    <source>
        <dbReference type="EMBL" id="KAK3178571.1"/>
    </source>
</evidence>
<keyword evidence="5" id="KW-1185">Reference proteome</keyword>
<dbReference type="Proteomes" id="UP001276659">
    <property type="component" value="Unassembled WGS sequence"/>
</dbReference>
<feature type="region of interest" description="Disordered" evidence="3">
    <location>
        <begin position="1"/>
        <end position="21"/>
    </location>
</feature>
<reference evidence="4" key="1">
    <citation type="submission" date="2022-11" db="EMBL/GenBank/DDBJ databases">
        <title>Chromosomal genome sequence assembly and mating type (MAT) locus characterization of the leprose asexual lichenized fungus Lepraria neglecta (Nyl.) Erichsen.</title>
        <authorList>
            <person name="Allen J.L."/>
            <person name="Pfeffer B."/>
        </authorList>
    </citation>
    <scope>NUCLEOTIDE SEQUENCE</scope>
    <source>
        <strain evidence="4">Allen 5258</strain>
    </source>
</reference>
<proteinExistence type="predicted"/>
<dbReference type="AlphaFoldDB" id="A0AAE0DPQ0"/>
<evidence type="ECO:0008006" key="6">
    <source>
        <dbReference type="Google" id="ProtNLM"/>
    </source>
</evidence>
<organism evidence="4 5">
    <name type="scientific">Lepraria neglecta</name>
    <dbReference type="NCBI Taxonomy" id="209136"/>
    <lineage>
        <taxon>Eukaryota</taxon>
        <taxon>Fungi</taxon>
        <taxon>Dikarya</taxon>
        <taxon>Ascomycota</taxon>
        <taxon>Pezizomycotina</taxon>
        <taxon>Lecanoromycetes</taxon>
        <taxon>OSLEUM clade</taxon>
        <taxon>Lecanoromycetidae</taxon>
        <taxon>Lecanorales</taxon>
        <taxon>Lecanorineae</taxon>
        <taxon>Stereocaulaceae</taxon>
        <taxon>Lepraria</taxon>
    </lineage>
</organism>
<dbReference type="Pfam" id="PF11951">
    <property type="entry name" value="Fungal_trans_2"/>
    <property type="match status" value="1"/>
</dbReference>
<evidence type="ECO:0000313" key="5">
    <source>
        <dbReference type="Proteomes" id="UP001276659"/>
    </source>
</evidence>
<evidence type="ECO:0000256" key="1">
    <source>
        <dbReference type="ARBA" id="ARBA00004123"/>
    </source>
</evidence>
<dbReference type="GO" id="GO:0045944">
    <property type="term" value="P:positive regulation of transcription by RNA polymerase II"/>
    <property type="evidence" value="ECO:0007669"/>
    <property type="project" value="TreeGrafter"/>
</dbReference>
<evidence type="ECO:0000256" key="2">
    <source>
        <dbReference type="ARBA" id="ARBA00023242"/>
    </source>
</evidence>
<gene>
    <name evidence="4" type="ORF">OEA41_000708</name>
</gene>